<name>A0A0J6WP67_9FIRM</name>
<dbReference type="InParanoid" id="A0A0J6WP67"/>
<organism evidence="1 2">
    <name type="scientific">Megasphaera cerevisiae DSM 20462</name>
    <dbReference type="NCBI Taxonomy" id="1122219"/>
    <lineage>
        <taxon>Bacteria</taxon>
        <taxon>Bacillati</taxon>
        <taxon>Bacillota</taxon>
        <taxon>Negativicutes</taxon>
        <taxon>Veillonellales</taxon>
        <taxon>Veillonellaceae</taxon>
        <taxon>Megasphaera</taxon>
    </lineage>
</organism>
<reference evidence="1 2" key="1">
    <citation type="submission" date="2015-06" db="EMBL/GenBank/DDBJ databases">
        <title>Draft genome sequence of beer spoilage bacterium Megasphaera cerevisiae type strain 20462.</title>
        <authorList>
            <person name="Kutumbaka K."/>
            <person name="Pasmowitz J."/>
            <person name="Mategko J."/>
            <person name="Reyes D."/>
            <person name="Friedrich A."/>
            <person name="Han S."/>
            <person name="Martens-Habbena W."/>
            <person name="Neal-McKinney J."/>
            <person name="Janagama H.K."/>
            <person name="Nadala C."/>
            <person name="Samadpour M."/>
        </authorList>
    </citation>
    <scope>NUCLEOTIDE SEQUENCE [LARGE SCALE GENOMIC DNA]</scope>
    <source>
        <strain evidence="1 2">DSM 20462</strain>
    </source>
</reference>
<comment type="caution">
    <text evidence="1">The sequence shown here is derived from an EMBL/GenBank/DDBJ whole genome shotgun (WGS) entry which is preliminary data.</text>
</comment>
<evidence type="ECO:0000313" key="2">
    <source>
        <dbReference type="Proteomes" id="UP000036503"/>
    </source>
</evidence>
<evidence type="ECO:0000313" key="1">
    <source>
        <dbReference type="EMBL" id="KMO85180.1"/>
    </source>
</evidence>
<dbReference type="Proteomes" id="UP000036503">
    <property type="component" value="Unassembled WGS sequence"/>
</dbReference>
<accession>A0A0J6WP67</accession>
<dbReference type="AlphaFoldDB" id="A0A0J6WP67"/>
<gene>
    <name evidence="1" type="ORF">AB840_15050</name>
</gene>
<dbReference type="EMBL" id="LEKT01000101">
    <property type="protein sequence ID" value="KMO85180.1"/>
    <property type="molecule type" value="Genomic_DNA"/>
</dbReference>
<dbReference type="PATRIC" id="fig|1122219.3.peg.380"/>
<proteinExistence type="predicted"/>
<protein>
    <submittedName>
        <fullName evidence="1">Uncharacterized protein</fullName>
    </submittedName>
</protein>
<keyword evidence="2" id="KW-1185">Reference proteome</keyword>
<dbReference type="RefSeq" id="WP_048515639.1">
    <property type="nucleotide sequence ID" value="NZ_FUXD01000097.1"/>
</dbReference>
<sequence>MKCTQCGRKILDGAYMVVRQNDQFVPVHRDCQKCPSYSAPRHKKKTRCRVTKALRNYREEHKNENDNAVD</sequence>